<dbReference type="Proteomes" id="UP001152798">
    <property type="component" value="Chromosome 5"/>
</dbReference>
<dbReference type="InterPro" id="IPR006214">
    <property type="entry name" value="Bax_inhibitor_1-related"/>
</dbReference>
<evidence type="ECO:0000313" key="6">
    <source>
        <dbReference type="EMBL" id="CAH1401883.1"/>
    </source>
</evidence>
<evidence type="ECO:0000256" key="1">
    <source>
        <dbReference type="ARBA" id="ARBA00004141"/>
    </source>
</evidence>
<name>A0A9P0HH33_NEZVI</name>
<comment type="similarity">
    <text evidence="5">Belongs to the BI1 family.</text>
</comment>
<keyword evidence="3 5" id="KW-1133">Transmembrane helix</keyword>
<evidence type="ECO:0000256" key="2">
    <source>
        <dbReference type="ARBA" id="ARBA00022692"/>
    </source>
</evidence>
<dbReference type="AlphaFoldDB" id="A0A9P0HH33"/>
<feature type="transmembrane region" description="Helical" evidence="5">
    <location>
        <begin position="219"/>
        <end position="244"/>
    </location>
</feature>
<reference evidence="6" key="1">
    <citation type="submission" date="2022-01" db="EMBL/GenBank/DDBJ databases">
        <authorList>
            <person name="King R."/>
        </authorList>
    </citation>
    <scope>NUCLEOTIDE SEQUENCE</scope>
</reference>
<feature type="transmembrane region" description="Helical" evidence="5">
    <location>
        <begin position="142"/>
        <end position="160"/>
    </location>
</feature>
<gene>
    <name evidence="6" type="ORF">NEZAVI_LOCUS10822</name>
</gene>
<dbReference type="GO" id="GO:0005783">
    <property type="term" value="C:endoplasmic reticulum"/>
    <property type="evidence" value="ECO:0007669"/>
    <property type="project" value="TreeGrafter"/>
</dbReference>
<organism evidence="6 7">
    <name type="scientific">Nezara viridula</name>
    <name type="common">Southern green stink bug</name>
    <name type="synonym">Cimex viridulus</name>
    <dbReference type="NCBI Taxonomy" id="85310"/>
    <lineage>
        <taxon>Eukaryota</taxon>
        <taxon>Metazoa</taxon>
        <taxon>Ecdysozoa</taxon>
        <taxon>Arthropoda</taxon>
        <taxon>Hexapoda</taxon>
        <taxon>Insecta</taxon>
        <taxon>Pterygota</taxon>
        <taxon>Neoptera</taxon>
        <taxon>Paraneoptera</taxon>
        <taxon>Hemiptera</taxon>
        <taxon>Heteroptera</taxon>
        <taxon>Panheteroptera</taxon>
        <taxon>Pentatomomorpha</taxon>
        <taxon>Pentatomoidea</taxon>
        <taxon>Pentatomidae</taxon>
        <taxon>Pentatominae</taxon>
        <taxon>Nezara</taxon>
    </lineage>
</organism>
<feature type="transmembrane region" description="Helical" evidence="5">
    <location>
        <begin position="112"/>
        <end position="130"/>
    </location>
</feature>
<dbReference type="GO" id="GO:0016020">
    <property type="term" value="C:membrane"/>
    <property type="evidence" value="ECO:0007669"/>
    <property type="project" value="UniProtKB-SubCell"/>
</dbReference>
<dbReference type="PANTHER" id="PTHR23291">
    <property type="entry name" value="BAX INHIBITOR-RELATED"/>
    <property type="match status" value="1"/>
</dbReference>
<keyword evidence="4 5" id="KW-0472">Membrane</keyword>
<dbReference type="EMBL" id="OV725081">
    <property type="protein sequence ID" value="CAH1401883.1"/>
    <property type="molecule type" value="Genomic_DNA"/>
</dbReference>
<dbReference type="OrthoDB" id="10429014at2759"/>
<evidence type="ECO:0000256" key="4">
    <source>
        <dbReference type="ARBA" id="ARBA00023136"/>
    </source>
</evidence>
<protein>
    <submittedName>
        <fullName evidence="6">Uncharacterized protein</fullName>
    </submittedName>
</protein>
<comment type="subcellular location">
    <subcellularLocation>
        <location evidence="1">Membrane</location>
        <topology evidence="1">Multi-pass membrane protein</topology>
    </subcellularLocation>
</comment>
<keyword evidence="7" id="KW-1185">Reference proteome</keyword>
<dbReference type="GO" id="GO:2001234">
    <property type="term" value="P:negative regulation of apoptotic signaling pathway"/>
    <property type="evidence" value="ECO:0007669"/>
    <property type="project" value="TreeGrafter"/>
</dbReference>
<feature type="transmembrane region" description="Helical" evidence="5">
    <location>
        <begin position="75"/>
        <end position="100"/>
    </location>
</feature>
<feature type="transmembrane region" description="Helical" evidence="5">
    <location>
        <begin position="166"/>
        <end position="186"/>
    </location>
</feature>
<proteinExistence type="inferred from homology"/>
<evidence type="ECO:0000313" key="7">
    <source>
        <dbReference type="Proteomes" id="UP001152798"/>
    </source>
</evidence>
<dbReference type="PANTHER" id="PTHR23291:SF127">
    <property type="entry name" value="PROTEIN LIFEGUARD 1-LIKE"/>
    <property type="match status" value="1"/>
</dbReference>
<accession>A0A9P0HH33</accession>
<evidence type="ECO:0000256" key="5">
    <source>
        <dbReference type="RuleBase" id="RU004379"/>
    </source>
</evidence>
<evidence type="ECO:0000256" key="3">
    <source>
        <dbReference type="ARBA" id="ARBA00022989"/>
    </source>
</evidence>
<feature type="transmembrane region" description="Helical" evidence="5">
    <location>
        <begin position="193"/>
        <end position="213"/>
    </location>
</feature>
<keyword evidence="2 5" id="KW-0812">Transmembrane</keyword>
<dbReference type="GO" id="GO:0005794">
    <property type="term" value="C:Golgi apparatus"/>
    <property type="evidence" value="ECO:0007669"/>
    <property type="project" value="TreeGrafter"/>
</dbReference>
<sequence length="298" mass="33982">MIINYYPGYYSHRTIPARPGSKQAYLLQPLDVRRHHKFYVDDYKWTVGLERIMKKRPSAVVEHLTLEREQMRKDFVFKVFGLLSCQLFYILINLLVFTSLDTFRFLFEGDVIFMYAFFGAAGIIFLLLLLCKELRKKRLINFFLLSFMVAFLALGLSAFVCFFESYVCVFIVGILYSVVTFVTVLAKFGPCDVAGCSMICCVLGVVFCIYGVVASLVILLTGIGLLTLGIAGIAVTIISVYLMFDTQAMLENKSLKISSSEFVRGNIHLYIDVILIFCRLFKACFKLLKSKLKRSNKT</sequence>